<dbReference type="EMBL" id="RWGY01000013">
    <property type="protein sequence ID" value="TVU24045.1"/>
    <property type="molecule type" value="Genomic_DNA"/>
</dbReference>
<dbReference type="InterPro" id="IPR001810">
    <property type="entry name" value="F-box_dom"/>
</dbReference>
<feature type="domain" description="KIB1-4 beta-propeller" evidence="1">
    <location>
        <begin position="66"/>
        <end position="214"/>
    </location>
</feature>
<organism evidence="3 4">
    <name type="scientific">Eragrostis curvula</name>
    <name type="common">weeping love grass</name>
    <dbReference type="NCBI Taxonomy" id="38414"/>
    <lineage>
        <taxon>Eukaryota</taxon>
        <taxon>Viridiplantae</taxon>
        <taxon>Streptophyta</taxon>
        <taxon>Embryophyta</taxon>
        <taxon>Tracheophyta</taxon>
        <taxon>Spermatophyta</taxon>
        <taxon>Magnoliopsida</taxon>
        <taxon>Liliopsida</taxon>
        <taxon>Poales</taxon>
        <taxon>Poaceae</taxon>
        <taxon>PACMAD clade</taxon>
        <taxon>Chloridoideae</taxon>
        <taxon>Eragrostideae</taxon>
        <taxon>Eragrostidinae</taxon>
        <taxon>Eragrostis</taxon>
    </lineage>
</organism>
<keyword evidence="4" id="KW-1185">Reference proteome</keyword>
<feature type="domain" description="F-box" evidence="2">
    <location>
        <begin position="13"/>
        <end position="49"/>
    </location>
</feature>
<protein>
    <submittedName>
        <fullName evidence="3">Uncharacterized protein</fullName>
    </submittedName>
</protein>
<comment type="caution">
    <text evidence="3">The sequence shown here is derived from an EMBL/GenBank/DDBJ whole genome shotgun (WGS) entry which is preliminary data.</text>
</comment>
<dbReference type="InterPro" id="IPR036047">
    <property type="entry name" value="F-box-like_dom_sf"/>
</dbReference>
<reference evidence="3 4" key="1">
    <citation type="journal article" date="2019" name="Sci. Rep.">
        <title>A high-quality genome of Eragrostis curvula grass provides insights into Poaceae evolution and supports new strategies to enhance forage quality.</title>
        <authorList>
            <person name="Carballo J."/>
            <person name="Santos B.A.C.M."/>
            <person name="Zappacosta D."/>
            <person name="Garbus I."/>
            <person name="Selva J.P."/>
            <person name="Gallo C.A."/>
            <person name="Diaz A."/>
            <person name="Albertini E."/>
            <person name="Caccamo M."/>
            <person name="Echenique V."/>
        </authorList>
    </citation>
    <scope>NUCLEOTIDE SEQUENCE [LARGE SCALE GENOMIC DNA]</scope>
    <source>
        <strain evidence="4">cv. Victoria</strain>
        <tissue evidence="3">Leaf</tissue>
    </source>
</reference>
<evidence type="ECO:0000259" key="2">
    <source>
        <dbReference type="Pfam" id="PF12937"/>
    </source>
</evidence>
<dbReference type="Pfam" id="PF12937">
    <property type="entry name" value="F-box-like"/>
    <property type="match status" value="1"/>
</dbReference>
<evidence type="ECO:0000259" key="1">
    <source>
        <dbReference type="Pfam" id="PF03478"/>
    </source>
</evidence>
<dbReference type="SUPFAM" id="SSF81383">
    <property type="entry name" value="F-box domain"/>
    <property type="match status" value="1"/>
</dbReference>
<dbReference type="Pfam" id="PF03478">
    <property type="entry name" value="Beta-prop_KIB1-4"/>
    <property type="match status" value="1"/>
</dbReference>
<feature type="non-terminal residue" evidence="3">
    <location>
        <position position="1"/>
    </location>
</feature>
<name>A0A5J9UKV2_9POAL</name>
<dbReference type="Gramene" id="TVU24045">
    <property type="protein sequence ID" value="TVU24045"/>
    <property type="gene ID" value="EJB05_26437"/>
</dbReference>
<evidence type="ECO:0000313" key="3">
    <source>
        <dbReference type="EMBL" id="TVU24045.1"/>
    </source>
</evidence>
<accession>A0A5J9UKV2</accession>
<dbReference type="AlphaFoldDB" id="A0A5J9UKV2"/>
<proteinExistence type="predicted"/>
<dbReference type="Proteomes" id="UP000324897">
    <property type="component" value="Chromosome 2"/>
</dbReference>
<dbReference type="PANTHER" id="PTHR33110">
    <property type="entry name" value="F-BOX/KELCH-REPEAT PROTEIN-RELATED"/>
    <property type="match status" value="1"/>
</dbReference>
<dbReference type="OrthoDB" id="646850at2759"/>
<gene>
    <name evidence="3" type="ORF">EJB05_26437</name>
</gene>
<dbReference type="PANTHER" id="PTHR33110:SF71">
    <property type="entry name" value="F-BOX_KELCH-REPEAT PROTEIN"/>
    <property type="match status" value="1"/>
</dbReference>
<dbReference type="InterPro" id="IPR005174">
    <property type="entry name" value="KIB1-4_b-propeller"/>
</dbReference>
<sequence>MAQQAAEPSSSPWSSLPPEATAAVLRRLASHADRVRFTAVCRPWRTAVRKQPPPLPWLALPDGTFFSFPSPAAFRFPAAARYHGSCDDWLIVSDDGDQNGRYTLLNPFSGETMRLPRLSRFRYVVHDSRMSGGMTRPPPVDIHDGLVLRKVVMCPGRQVVVALVADNRQRGKVAVWIPGTEDDRWLLSAHDPWRGLRDLAFYDGKVHAVDAYGDL</sequence>
<evidence type="ECO:0000313" key="4">
    <source>
        <dbReference type="Proteomes" id="UP000324897"/>
    </source>
</evidence>
<dbReference type="Gene3D" id="1.20.1280.50">
    <property type="match status" value="1"/>
</dbReference>